<name>A0ABQ9QF46_9PEZI</name>
<evidence type="ECO:0000313" key="1">
    <source>
        <dbReference type="EMBL" id="KAK0382455.1"/>
    </source>
</evidence>
<keyword evidence="2" id="KW-1185">Reference proteome</keyword>
<gene>
    <name evidence="1" type="ORF">CLIM01_00112</name>
</gene>
<reference evidence="1" key="1">
    <citation type="submission" date="2023-04" db="EMBL/GenBank/DDBJ databases">
        <title>Colletotrichum limetticola genome sequence.</title>
        <authorList>
            <person name="Baroncelli R."/>
        </authorList>
    </citation>
    <scope>NUCLEOTIDE SEQUENCE</scope>
    <source>
        <strain evidence="1">KLA-Anderson</strain>
    </source>
</reference>
<evidence type="ECO:0000313" key="2">
    <source>
        <dbReference type="Proteomes" id="UP001169217"/>
    </source>
</evidence>
<proteinExistence type="predicted"/>
<protein>
    <submittedName>
        <fullName evidence="1">Uncharacterized protein</fullName>
    </submittedName>
</protein>
<accession>A0ABQ9QF46</accession>
<organism evidence="1 2">
    <name type="scientific">Colletotrichum limetticola</name>
    <dbReference type="NCBI Taxonomy" id="1209924"/>
    <lineage>
        <taxon>Eukaryota</taxon>
        <taxon>Fungi</taxon>
        <taxon>Dikarya</taxon>
        <taxon>Ascomycota</taxon>
        <taxon>Pezizomycotina</taxon>
        <taxon>Sordariomycetes</taxon>
        <taxon>Hypocreomycetidae</taxon>
        <taxon>Glomerellales</taxon>
        <taxon>Glomerellaceae</taxon>
        <taxon>Colletotrichum</taxon>
        <taxon>Colletotrichum acutatum species complex</taxon>
    </lineage>
</organism>
<comment type="caution">
    <text evidence="1">The sequence shown here is derived from an EMBL/GenBank/DDBJ whole genome shotgun (WGS) entry which is preliminary data.</text>
</comment>
<sequence>MKSVKEHQQKTYNTRYSLVVTDPTTNPALIGLSMGERTGSRVFQWVWSYVVVC</sequence>
<dbReference type="Proteomes" id="UP001169217">
    <property type="component" value="Unassembled WGS sequence"/>
</dbReference>
<dbReference type="EMBL" id="JARUPT010000002">
    <property type="protein sequence ID" value="KAK0382455.1"/>
    <property type="molecule type" value="Genomic_DNA"/>
</dbReference>